<sequence>MTIAQCSKKYQSEYDVIWKKQISA</sequence>
<gene>
    <name evidence="1" type="ORF">CRE_21939</name>
</gene>
<reference evidence="1" key="1">
    <citation type="submission" date="2007-07" db="EMBL/GenBank/DDBJ databases">
        <title>PCAP assembly of the Caenorhabditis remanei genome.</title>
        <authorList>
            <consortium name="The Caenorhabditis remanei Sequencing Consortium"/>
            <person name="Wilson R.K."/>
        </authorList>
    </citation>
    <scope>NUCLEOTIDE SEQUENCE [LARGE SCALE GENOMIC DNA]</scope>
    <source>
        <strain evidence="1">PB4641</strain>
    </source>
</reference>
<dbReference type="EMBL" id="DS268479">
    <property type="protein sequence ID" value="EFP09706.1"/>
    <property type="molecule type" value="Genomic_DNA"/>
</dbReference>
<keyword evidence="2" id="KW-1185">Reference proteome</keyword>
<accession>E3MUG4</accession>
<organism evidence="2">
    <name type="scientific">Caenorhabditis remanei</name>
    <name type="common">Caenorhabditis vulgaris</name>
    <dbReference type="NCBI Taxonomy" id="31234"/>
    <lineage>
        <taxon>Eukaryota</taxon>
        <taxon>Metazoa</taxon>
        <taxon>Ecdysozoa</taxon>
        <taxon>Nematoda</taxon>
        <taxon>Chromadorea</taxon>
        <taxon>Rhabditida</taxon>
        <taxon>Rhabditina</taxon>
        <taxon>Rhabditomorpha</taxon>
        <taxon>Rhabditoidea</taxon>
        <taxon>Rhabditidae</taxon>
        <taxon>Peloderinae</taxon>
        <taxon>Caenorhabditis</taxon>
    </lineage>
</organism>
<evidence type="ECO:0000313" key="1">
    <source>
        <dbReference type="EMBL" id="EFP09706.1"/>
    </source>
</evidence>
<protein>
    <submittedName>
        <fullName evidence="1">Uncharacterized protein</fullName>
    </submittedName>
</protein>
<proteinExistence type="predicted"/>
<dbReference type="InParanoid" id="E3MUG4"/>
<dbReference type="HOGENOM" id="CLU_3421483_0_0_1"/>
<dbReference type="Proteomes" id="UP000008281">
    <property type="component" value="Unassembled WGS sequence"/>
</dbReference>
<dbReference type="AlphaFoldDB" id="E3MUG4"/>
<evidence type="ECO:0000313" key="2">
    <source>
        <dbReference type="Proteomes" id="UP000008281"/>
    </source>
</evidence>
<name>E3MUG4_CAERE</name>